<protein>
    <submittedName>
        <fullName evidence="7">Atrochrysone carboxylic acid synthase</fullName>
    </submittedName>
</protein>
<dbReference type="Gene3D" id="3.40.47.10">
    <property type="match status" value="1"/>
</dbReference>
<dbReference type="InterPro" id="IPR014030">
    <property type="entry name" value="Ketoacyl_synth_N"/>
</dbReference>
<dbReference type="EMBL" id="QGML01000081">
    <property type="protein sequence ID" value="TVY93771.1"/>
    <property type="molecule type" value="Genomic_DNA"/>
</dbReference>
<dbReference type="Pfam" id="PF00109">
    <property type="entry name" value="ketoacyl-synt"/>
    <property type="match status" value="1"/>
</dbReference>
<dbReference type="SUPFAM" id="SSF53901">
    <property type="entry name" value="Thiolase-like"/>
    <property type="match status" value="1"/>
</dbReference>
<dbReference type="Pfam" id="PF00698">
    <property type="entry name" value="Acyl_transf_1"/>
    <property type="match status" value="1"/>
</dbReference>
<dbReference type="Gene3D" id="3.10.129.110">
    <property type="entry name" value="Polyketide synthase dehydratase"/>
    <property type="match status" value="1"/>
</dbReference>
<feature type="domain" description="Ketosynthase family 3 (KS3)" evidence="5">
    <location>
        <begin position="419"/>
        <end position="850"/>
    </location>
</feature>
<dbReference type="SMART" id="SM00827">
    <property type="entry name" value="PKS_AT"/>
    <property type="match status" value="1"/>
</dbReference>
<dbReference type="InterPro" id="IPR050091">
    <property type="entry name" value="PKS_NRPS_Biosynth_Enz"/>
</dbReference>
<organism evidence="7 8">
    <name type="scientific">Lachnellula willkommii</name>
    <dbReference type="NCBI Taxonomy" id="215461"/>
    <lineage>
        <taxon>Eukaryota</taxon>
        <taxon>Fungi</taxon>
        <taxon>Dikarya</taxon>
        <taxon>Ascomycota</taxon>
        <taxon>Pezizomycotina</taxon>
        <taxon>Leotiomycetes</taxon>
        <taxon>Helotiales</taxon>
        <taxon>Lachnaceae</taxon>
        <taxon>Lachnellula</taxon>
    </lineage>
</organism>
<dbReference type="Pfam" id="PF16073">
    <property type="entry name" value="SAT"/>
    <property type="match status" value="1"/>
</dbReference>
<dbReference type="NCBIfam" id="TIGR04532">
    <property type="entry name" value="PT_fungal_PKS"/>
    <property type="match status" value="1"/>
</dbReference>
<dbReference type="InterPro" id="IPR030918">
    <property type="entry name" value="PT_fungal_PKS"/>
</dbReference>
<keyword evidence="1" id="KW-0596">Phosphopantetheine</keyword>
<evidence type="ECO:0000313" key="8">
    <source>
        <dbReference type="Proteomes" id="UP000315522"/>
    </source>
</evidence>
<proteinExistence type="predicted"/>
<dbReference type="InterPro" id="IPR042104">
    <property type="entry name" value="PKS_dehydratase_sf"/>
</dbReference>
<dbReference type="GO" id="GO:0004312">
    <property type="term" value="F:fatty acid synthase activity"/>
    <property type="evidence" value="ECO:0007669"/>
    <property type="project" value="TreeGrafter"/>
</dbReference>
<comment type="caution">
    <text evidence="4">Lacks conserved residue(s) required for the propagation of feature annotation.</text>
</comment>
<dbReference type="Gene3D" id="3.40.366.10">
    <property type="entry name" value="Malonyl-Coenzyme A Acyl Carrier Protein, domain 2"/>
    <property type="match status" value="2"/>
</dbReference>
<evidence type="ECO:0000256" key="1">
    <source>
        <dbReference type="ARBA" id="ARBA00022450"/>
    </source>
</evidence>
<evidence type="ECO:0000313" key="7">
    <source>
        <dbReference type="EMBL" id="TVY93771.1"/>
    </source>
</evidence>
<dbReference type="PROSITE" id="PS52004">
    <property type="entry name" value="KS3_2"/>
    <property type="match status" value="1"/>
</dbReference>
<comment type="caution">
    <text evidence="7">The sequence shown here is derived from an EMBL/GenBank/DDBJ whole genome shotgun (WGS) entry which is preliminary data.</text>
</comment>
<dbReference type="FunFam" id="3.40.366.10:FF:000017">
    <property type="entry name" value="Non-reducing polyketide synthase aptA"/>
    <property type="match status" value="1"/>
</dbReference>
<dbReference type="InterPro" id="IPR049900">
    <property type="entry name" value="PKS_mFAS_DH"/>
</dbReference>
<dbReference type="InterPro" id="IPR032088">
    <property type="entry name" value="SAT"/>
</dbReference>
<dbReference type="SUPFAM" id="SSF55048">
    <property type="entry name" value="Probable ACP-binding domain of malonyl-CoA ACP transacylase"/>
    <property type="match status" value="1"/>
</dbReference>
<dbReference type="InterPro" id="IPR016035">
    <property type="entry name" value="Acyl_Trfase/lysoPLipase"/>
</dbReference>
<dbReference type="InterPro" id="IPR018201">
    <property type="entry name" value="Ketoacyl_synth_AS"/>
</dbReference>
<dbReference type="Gene3D" id="3.30.70.3290">
    <property type="match status" value="1"/>
</dbReference>
<dbReference type="InterPro" id="IPR014043">
    <property type="entry name" value="Acyl_transferase_dom"/>
</dbReference>
<dbReference type="SUPFAM" id="SSF52151">
    <property type="entry name" value="FabD/lysophospholipase-like"/>
    <property type="match status" value="1"/>
</dbReference>
<dbReference type="PANTHER" id="PTHR43775:SF37">
    <property type="entry name" value="SI:DKEY-61P9.11"/>
    <property type="match status" value="1"/>
</dbReference>
<dbReference type="InterPro" id="IPR001227">
    <property type="entry name" value="Ac_transferase_dom_sf"/>
</dbReference>
<evidence type="ECO:0000256" key="4">
    <source>
        <dbReference type="PROSITE-ProRule" id="PRU01363"/>
    </source>
</evidence>
<dbReference type="GO" id="GO:0044550">
    <property type="term" value="P:secondary metabolite biosynthetic process"/>
    <property type="evidence" value="ECO:0007669"/>
    <property type="project" value="TreeGrafter"/>
</dbReference>
<keyword evidence="2" id="KW-0597">Phosphoprotein</keyword>
<evidence type="ECO:0000256" key="2">
    <source>
        <dbReference type="ARBA" id="ARBA00022553"/>
    </source>
</evidence>
<dbReference type="Proteomes" id="UP000315522">
    <property type="component" value="Unassembled WGS sequence"/>
</dbReference>
<evidence type="ECO:0000256" key="3">
    <source>
        <dbReference type="ARBA" id="ARBA00022679"/>
    </source>
</evidence>
<feature type="region of interest" description="N-terminal hotdog fold" evidence="4">
    <location>
        <begin position="1253"/>
        <end position="1388"/>
    </location>
</feature>
<evidence type="ECO:0000259" key="6">
    <source>
        <dbReference type="PROSITE" id="PS52019"/>
    </source>
</evidence>
<dbReference type="InterPro" id="IPR014031">
    <property type="entry name" value="Ketoacyl_synth_C"/>
</dbReference>
<dbReference type="SMART" id="SM00825">
    <property type="entry name" value="PKS_KS"/>
    <property type="match status" value="1"/>
</dbReference>
<dbReference type="GO" id="GO:0006633">
    <property type="term" value="P:fatty acid biosynthetic process"/>
    <property type="evidence" value="ECO:0007669"/>
    <property type="project" value="InterPro"/>
</dbReference>
<dbReference type="InterPro" id="IPR020841">
    <property type="entry name" value="PKS_Beta-ketoAc_synthase_dom"/>
</dbReference>
<keyword evidence="8" id="KW-1185">Reference proteome</keyword>
<gene>
    <name evidence="7" type="primary">mdpG_0</name>
    <name evidence="7" type="ORF">LAWI1_G001740</name>
</gene>
<dbReference type="PROSITE" id="PS52019">
    <property type="entry name" value="PKS_MFAS_DH"/>
    <property type="match status" value="1"/>
</dbReference>
<feature type="domain" description="PKS/mFAS DH" evidence="6">
    <location>
        <begin position="1253"/>
        <end position="1445"/>
    </location>
</feature>
<keyword evidence="3" id="KW-0808">Transferase</keyword>
<evidence type="ECO:0000259" key="5">
    <source>
        <dbReference type="PROSITE" id="PS52004"/>
    </source>
</evidence>
<accession>A0A559MLF0</accession>
<sequence length="1445" mass="159042">MEWIGSRNTEQSYRTPSWTSDSSFEAGKMRLGYFSNEFPHDDLKDLLRRLYTHSKDVRYSILARFIHEATLALREEVRLLPTTLRALVPPFETVFSLVDHATLRNGPLGGAIDGMLLSAVQLATLIGYYETGSEEENDFHSVDTCLAGLGSGLLSTAAVSLSPTLADIPLVGAEVIRIAFRLGVLVDGVSQNLLPRQNSEAHAADTWAYVVPDVTVDEVQKELDAIHKTEVRKTPEASKVFLSALSRTSVPICGPPARLKHMLHVSDFFHDRKSIALPLYTGVCHAKHLYNQQHINSVIETKSLDTLEAKFVPRVPILSTSTGRPFKANSAKELFHHIIEEILTQTFQWDNVMQGIIQRAKDAAASECQILVFRSSLQIHDLVAALNSDLEGFKVTTKDLIPWISAPDTRPKRSRGTAQSKIAIVGMSCRMPGGATDTEKLWEILEQGLDVHRIIPADRFDVGTHFDPNEERLNASHTPYGCFIDKPGMFDPPFFNMSPREALHTDPMQRLALVTAYEALEQAGYVANRTAATDLHRIGTFYGQAGDDYREVNSAQEISTYFVTGGYRAFGPGRINYFFKFSGPSYSIDTACSSGLATIQTACTSLWNGDTDMAVTGGTNVLTNPESLIQSHFLSKTPNACKTWDAEADGYCRADGVCSIVMKRFEDAEADNDNIIGVIIGAGINHSADAISITHPHAGAQAYLTSQIMNQAGVDPLDVSYVEMHGTGTQAGDAQEIISVSEVFAPLTKRRRSNQPLHIGSVKANVGHGEAVTGPTALLKVLLMLEKETIPPHVGVKTVINPIFPKDLDKRNLRIPYQKQPWSRVPGKKRIAVVNNFNAAGGNSCLAIEEGPLREESEVVDPRSSHLIAVSAKSKVSLKGNLERLIAYLEAKPDVSDKASHLSSRQSMVAMHKTIHTRQLLHSLLLSAPRWRSPNTGSLGVRPDVVVGHSLGEYAALHVAGVLSANETIFLVGHRAAMLEKKCQIGSHKMLAVQASLVEVQQVAGDKPYEVACINGPRETVLSGTLLEMDTLIKFFQSAGYKCFSLDATFAFHSAQTDPTLDEFEETAKTGVLFQPPNLPVISPLLGKVIFDEKTLNANYLRRATRETVNFLSAIKTAQKTSTIDETMVWVEIGPHPVCMGFAKSILSSMNAAVPSLRRGEDNWKTMTHSLGVIHCAGVEVVWNEFHRPFEGSLRLLDLPTYAWNDKNYWIQYNGDWTLTKGNTFYDTERAQKADQGLPPTVLHSSLRTSTVQQIIEETFSESAGQIIMRSDLMEPDLLAAAHGHQMNGCGVVSLSIHADIAFTLGEYLMKKIKPKAKDVDINIAKLEVSKGLVTNNNTEKPQLFQVSATVDAIESGIAHLKWHDVSSNGEFNDLFATATIYYGSAADWLTSWIPMTHLAQGRIQALERLAEEGIANRLSNSMAYLLFANNLVDYAERFRGMRSW</sequence>
<dbReference type="InterPro" id="IPR016039">
    <property type="entry name" value="Thiolase-like"/>
</dbReference>
<reference evidence="7 8" key="1">
    <citation type="submission" date="2018-05" db="EMBL/GenBank/DDBJ databases">
        <title>Genome sequencing and assembly of the regulated plant pathogen Lachnellula willkommii and related sister species for the development of diagnostic species identification markers.</title>
        <authorList>
            <person name="Giroux E."/>
            <person name="Bilodeau G."/>
        </authorList>
    </citation>
    <scope>NUCLEOTIDE SEQUENCE [LARGE SCALE GENOMIC DNA]</scope>
    <source>
        <strain evidence="7 8">CBS 172.35</strain>
    </source>
</reference>
<dbReference type="Pfam" id="PF02801">
    <property type="entry name" value="Ketoacyl-synt_C"/>
    <property type="match status" value="1"/>
</dbReference>
<dbReference type="PROSITE" id="PS00606">
    <property type="entry name" value="KS3_1"/>
    <property type="match status" value="1"/>
</dbReference>
<dbReference type="GO" id="GO:0004315">
    <property type="term" value="F:3-oxoacyl-[acyl-carrier-protein] synthase activity"/>
    <property type="evidence" value="ECO:0007669"/>
    <property type="project" value="InterPro"/>
</dbReference>
<name>A0A559MLF0_9HELO</name>
<feature type="region of interest" description="C-terminal hotdog fold" evidence="4">
    <location>
        <begin position="1415"/>
        <end position="1445"/>
    </location>
</feature>
<dbReference type="PANTHER" id="PTHR43775">
    <property type="entry name" value="FATTY ACID SYNTHASE"/>
    <property type="match status" value="1"/>
</dbReference>
<dbReference type="CDD" id="cd00833">
    <property type="entry name" value="PKS"/>
    <property type="match status" value="1"/>
</dbReference>
<dbReference type="InterPro" id="IPR016036">
    <property type="entry name" value="Malonyl_transacylase_ACP-bd"/>
</dbReference>